<feature type="transmembrane region" description="Helical" evidence="1">
    <location>
        <begin position="126"/>
        <end position="149"/>
    </location>
</feature>
<evidence type="ECO:0000256" key="1">
    <source>
        <dbReference type="SAM" id="Phobius"/>
    </source>
</evidence>
<dbReference type="AlphaFoldDB" id="A0A7G9G760"/>
<gene>
    <name evidence="2" type="ORF">H9Q78_05890</name>
</gene>
<evidence type="ECO:0000313" key="2">
    <source>
        <dbReference type="EMBL" id="QNM06642.1"/>
    </source>
</evidence>
<dbReference type="EMBL" id="CP060634">
    <property type="protein sequence ID" value="QNM06642.1"/>
    <property type="molecule type" value="Genomic_DNA"/>
</dbReference>
<keyword evidence="1" id="KW-0812">Transmembrane</keyword>
<accession>A0A7G9G760</accession>
<dbReference type="InterPro" id="IPR021215">
    <property type="entry name" value="DUF2752"/>
</dbReference>
<name>A0A7G9G760_9FIRM</name>
<dbReference type="RefSeq" id="WP_249304231.1">
    <property type="nucleotide sequence ID" value="NZ_CP060634.1"/>
</dbReference>
<keyword evidence="1" id="KW-0472">Membrane</keyword>
<evidence type="ECO:0000313" key="3">
    <source>
        <dbReference type="Proteomes" id="UP000515823"/>
    </source>
</evidence>
<feature type="transmembrane region" description="Helical" evidence="1">
    <location>
        <begin position="84"/>
        <end position="106"/>
    </location>
</feature>
<protein>
    <submittedName>
        <fullName evidence="2">DUF2752 domain-containing protein</fullName>
    </submittedName>
</protein>
<reference evidence="2 3" key="1">
    <citation type="submission" date="2020-08" db="EMBL/GenBank/DDBJ databases">
        <authorList>
            <person name="Liu C."/>
            <person name="Sun Q."/>
        </authorList>
    </citation>
    <scope>NUCLEOTIDE SEQUENCE [LARGE SCALE GENOMIC DNA]</scope>
    <source>
        <strain evidence="2 3">NSJ-38</strain>
    </source>
</reference>
<sequence length="160" mass="17487">MTSSIWAMTEKKGGAGGGGQTERTLYVLGLAAILVVAAASFIIRYFHIPLGGPLMACPIYSLTGFFCPGCGGTRAFRLLFQGKITASIICHPLVIYGMAVFGIFMVSHTFRIFTKGKIGGMTYRHIYIKIAVVLLILNVIVKNLAWIFWHVNLIEWASAL</sequence>
<dbReference type="Proteomes" id="UP000515823">
    <property type="component" value="Chromosome"/>
</dbReference>
<dbReference type="Pfam" id="PF10825">
    <property type="entry name" value="DUF2752"/>
    <property type="match status" value="1"/>
</dbReference>
<feature type="transmembrane region" description="Helical" evidence="1">
    <location>
        <begin position="25"/>
        <end position="46"/>
    </location>
</feature>
<keyword evidence="1" id="KW-1133">Transmembrane helix</keyword>
<keyword evidence="3" id="KW-1185">Reference proteome</keyword>
<dbReference type="KEGG" id="qdo:H9Q78_05890"/>
<organism evidence="2 3">
    <name type="scientific">Qiania dongpingensis</name>
    <dbReference type="NCBI Taxonomy" id="2763669"/>
    <lineage>
        <taxon>Bacteria</taxon>
        <taxon>Bacillati</taxon>
        <taxon>Bacillota</taxon>
        <taxon>Clostridia</taxon>
        <taxon>Lachnospirales</taxon>
        <taxon>Lachnospiraceae</taxon>
        <taxon>Qiania</taxon>
    </lineage>
</organism>
<proteinExistence type="predicted"/>